<dbReference type="EMBL" id="BARU01026091">
    <property type="protein sequence ID" value="GAH74008.1"/>
    <property type="molecule type" value="Genomic_DNA"/>
</dbReference>
<reference evidence="2" key="1">
    <citation type="journal article" date="2014" name="Front. Microbiol.">
        <title>High frequency of phylogenetically diverse reductive dehalogenase-homologous genes in deep subseafloor sedimentary metagenomes.</title>
        <authorList>
            <person name="Kawai M."/>
            <person name="Futagami T."/>
            <person name="Toyoda A."/>
            <person name="Takaki Y."/>
            <person name="Nishi S."/>
            <person name="Hori S."/>
            <person name="Arai W."/>
            <person name="Tsubouchi T."/>
            <person name="Morono Y."/>
            <person name="Uchiyama I."/>
            <person name="Ito T."/>
            <person name="Fujiyama A."/>
            <person name="Inagaki F."/>
            <person name="Takami H."/>
        </authorList>
    </citation>
    <scope>NUCLEOTIDE SEQUENCE</scope>
    <source>
        <strain evidence="2">Expedition CK06-06</strain>
    </source>
</reference>
<feature type="domain" description="Type II secretion system protein GspG C-terminal" evidence="1">
    <location>
        <begin position="5"/>
        <end position="30"/>
    </location>
</feature>
<dbReference type="Pfam" id="PF08334">
    <property type="entry name" value="T2SSG"/>
    <property type="match status" value="1"/>
</dbReference>
<dbReference type="AlphaFoldDB" id="X1JW60"/>
<feature type="non-terminal residue" evidence="2">
    <location>
        <position position="1"/>
    </location>
</feature>
<accession>X1JW60</accession>
<proteinExistence type="predicted"/>
<protein>
    <recommendedName>
        <fullName evidence="1">Type II secretion system protein GspG C-terminal domain-containing protein</fullName>
    </recommendedName>
</protein>
<sequence>FPESGKPFIIMSYGADGEKGGQGYDADLLSTD</sequence>
<organism evidence="2">
    <name type="scientific">marine sediment metagenome</name>
    <dbReference type="NCBI Taxonomy" id="412755"/>
    <lineage>
        <taxon>unclassified sequences</taxon>
        <taxon>metagenomes</taxon>
        <taxon>ecological metagenomes</taxon>
    </lineage>
</organism>
<name>X1JW60_9ZZZZ</name>
<evidence type="ECO:0000259" key="1">
    <source>
        <dbReference type="Pfam" id="PF08334"/>
    </source>
</evidence>
<comment type="caution">
    <text evidence="2">The sequence shown here is derived from an EMBL/GenBank/DDBJ whole genome shotgun (WGS) entry which is preliminary data.</text>
</comment>
<dbReference type="InterPro" id="IPR013545">
    <property type="entry name" value="T2SS_protein-GspG_C"/>
</dbReference>
<gene>
    <name evidence="2" type="ORF">S03H2_41958</name>
</gene>
<evidence type="ECO:0000313" key="2">
    <source>
        <dbReference type="EMBL" id="GAH74008.1"/>
    </source>
</evidence>